<dbReference type="CDD" id="cd17932">
    <property type="entry name" value="DEXQc_UvrD"/>
    <property type="match status" value="1"/>
</dbReference>
<dbReference type="Proteomes" id="UP000823612">
    <property type="component" value="Unassembled WGS sequence"/>
</dbReference>
<feature type="domain" description="UvrD-like helicase C-terminal" evidence="15">
    <location>
        <begin position="290"/>
        <end position="625"/>
    </location>
</feature>
<dbReference type="PROSITE" id="PS51217">
    <property type="entry name" value="UVRD_HELICASE_CTER"/>
    <property type="match status" value="1"/>
</dbReference>
<comment type="catalytic activity">
    <reaction evidence="8">
        <text>Couples ATP hydrolysis with the unwinding of duplex DNA by translocating in the 3'-5' direction.</text>
        <dbReference type="EC" id="5.6.2.4"/>
    </reaction>
</comment>
<evidence type="ECO:0000256" key="10">
    <source>
        <dbReference type="ARBA" id="ARBA00034923"/>
    </source>
</evidence>
<evidence type="ECO:0000256" key="3">
    <source>
        <dbReference type="ARBA" id="ARBA00022801"/>
    </source>
</evidence>
<evidence type="ECO:0000256" key="9">
    <source>
        <dbReference type="ARBA" id="ARBA00034808"/>
    </source>
</evidence>
<proteinExistence type="inferred from homology"/>
<comment type="catalytic activity">
    <reaction evidence="11">
        <text>ATP + H2O = ADP + phosphate + H(+)</text>
        <dbReference type="Rhea" id="RHEA:13065"/>
        <dbReference type="ChEBI" id="CHEBI:15377"/>
        <dbReference type="ChEBI" id="CHEBI:15378"/>
        <dbReference type="ChEBI" id="CHEBI:30616"/>
        <dbReference type="ChEBI" id="CHEBI:43474"/>
        <dbReference type="ChEBI" id="CHEBI:456216"/>
        <dbReference type="EC" id="5.6.2.4"/>
    </reaction>
</comment>
<sequence>MSLLDGLNPEQRAAAEHTQGPVMIIAGAGSGKTRTLTYRIAHLLEIGADPFRILALTFTNKAAKEMKDRITQLVGPAARSLWMGTFHSIFAKILRAEADHLGYQKTFGIYDTDESKSLIKKIVKDFNLDPKQYKESKVLYRISMAKNSLISAEYYAENGAFLEEDTRMRMPETGRIFLEYSNRMKQASVMDFDDLLFNTNVLFRDFPEVLLKYQKRFQYIMVDEYQDTNYAQYLIVKKLAAGHKNICVVGDDSQSIYSFRGANIQNILNFQHDYPEAVKFKLEQNYRSTKHIVQLSNSIIEHNKDRIPKEIWTDNEEGPKVHILQSASDVEEGTTVAHQIFQVRMNRQAHPKDFAVLYRINSQSKAIEDALRKLNIPYRIYGGLSFYRRKEIKDILGYFRWVVNPRDEEALLRCINNPARGIGETTLNRLRLLGALSGGGTWEGMEWLRNGSMLTPGREGFDPAKDAAWLANLGVPAEAFSSPEALLRYQQAVAGSINSSTQAKLFALMDTILSLNARFYQTDAFEMANQIWKASGLAFEYKQEETPESESRMNNVEELLNAVKTFCEEDPMMVDEETGELIAIEGVVTLDRFLQDVALLTDQDEKKEEADADKVTLMTVHAAKGLEFPYVFVVGCEENLFPAAQSLNTREEVEEERRLFYVAVTRAEKDLWLSYANRRMRWGETDFCEPSRFLLELNTTHLENPEILQKNPFAGIDFEDSDQEWKMRSGGKSFGQGNGSYGNRPGNGGRSSSFGGQNSGLRSHSGNGSGYGGDNTRGNSLGKPDFYVPKPKPDLQSGRFKKLSDLNAMPMPPAGSTGGNGASSGDFKPGQRVRHAKFGAGTIKSIEGEGANCKLIVAFDAPGVGEKTLLTKFAKVEVIG</sequence>
<dbReference type="EC" id="5.6.2.4" evidence="9"/>
<dbReference type="EMBL" id="JADIMZ010000087">
    <property type="protein sequence ID" value="MBO8432764.1"/>
    <property type="molecule type" value="Genomic_DNA"/>
</dbReference>
<evidence type="ECO:0000256" key="4">
    <source>
        <dbReference type="ARBA" id="ARBA00022806"/>
    </source>
</evidence>
<gene>
    <name evidence="16" type="ORF">IAB08_05675</name>
</gene>
<dbReference type="SUPFAM" id="SSF52540">
    <property type="entry name" value="P-loop containing nucleoside triphosphate hydrolases"/>
    <property type="match status" value="1"/>
</dbReference>
<evidence type="ECO:0000256" key="5">
    <source>
        <dbReference type="ARBA" id="ARBA00022840"/>
    </source>
</evidence>
<dbReference type="GO" id="GO:0000725">
    <property type="term" value="P:recombinational repair"/>
    <property type="evidence" value="ECO:0007669"/>
    <property type="project" value="TreeGrafter"/>
</dbReference>
<dbReference type="GO" id="GO:0016787">
    <property type="term" value="F:hydrolase activity"/>
    <property type="evidence" value="ECO:0007669"/>
    <property type="project" value="UniProtKB-UniRule"/>
</dbReference>
<keyword evidence="4 12" id="KW-0347">Helicase</keyword>
<dbReference type="GO" id="GO:0005524">
    <property type="term" value="F:ATP binding"/>
    <property type="evidence" value="ECO:0007669"/>
    <property type="project" value="UniProtKB-UniRule"/>
</dbReference>
<dbReference type="Pfam" id="PF13361">
    <property type="entry name" value="UvrD_C"/>
    <property type="match status" value="1"/>
</dbReference>
<feature type="domain" description="UvrD-like helicase ATP-binding" evidence="14">
    <location>
        <begin position="5"/>
        <end position="289"/>
    </location>
</feature>
<evidence type="ECO:0000313" key="17">
    <source>
        <dbReference type="Proteomes" id="UP000823612"/>
    </source>
</evidence>
<organism evidence="16 17">
    <name type="scientific">Candidatus Pullibacteroides excrementavium</name>
    <dbReference type="NCBI Taxonomy" id="2840905"/>
    <lineage>
        <taxon>Bacteria</taxon>
        <taxon>Pseudomonadati</taxon>
        <taxon>Bacteroidota</taxon>
        <taxon>Bacteroidia</taxon>
        <taxon>Bacteroidales</taxon>
        <taxon>Candidatus Pullibacteroides</taxon>
    </lineage>
</organism>
<protein>
    <recommendedName>
        <fullName evidence="9">DNA 3'-5' helicase</fullName>
        <ecNumber evidence="9">5.6.2.4</ecNumber>
    </recommendedName>
    <alternativeName>
        <fullName evidence="10">DNA 3'-5' helicase II</fullName>
    </alternativeName>
</protein>
<dbReference type="PROSITE" id="PS51198">
    <property type="entry name" value="UVRD_HELICASE_ATP_BIND"/>
    <property type="match status" value="1"/>
</dbReference>
<dbReference type="InterPro" id="IPR000212">
    <property type="entry name" value="DNA_helicase_UvrD/REP"/>
</dbReference>
<dbReference type="Gene3D" id="1.10.486.10">
    <property type="entry name" value="PCRA, domain 4"/>
    <property type="match status" value="2"/>
</dbReference>
<dbReference type="InterPro" id="IPR014017">
    <property type="entry name" value="DNA_helicase_UvrD-like_C"/>
</dbReference>
<dbReference type="Pfam" id="PF00580">
    <property type="entry name" value="UvrD-helicase"/>
    <property type="match status" value="1"/>
</dbReference>
<feature type="compositionally biased region" description="Low complexity" evidence="13">
    <location>
        <begin position="750"/>
        <end position="760"/>
    </location>
</feature>
<dbReference type="Gene3D" id="1.10.10.160">
    <property type="match status" value="1"/>
</dbReference>
<dbReference type="PANTHER" id="PTHR11070:SF2">
    <property type="entry name" value="ATP-DEPENDENT DNA HELICASE SRS2"/>
    <property type="match status" value="1"/>
</dbReference>
<dbReference type="GO" id="GO:0043138">
    <property type="term" value="F:3'-5' DNA helicase activity"/>
    <property type="evidence" value="ECO:0007669"/>
    <property type="project" value="UniProtKB-EC"/>
</dbReference>
<evidence type="ECO:0000256" key="13">
    <source>
        <dbReference type="SAM" id="MobiDB-lite"/>
    </source>
</evidence>
<evidence type="ECO:0000256" key="11">
    <source>
        <dbReference type="ARBA" id="ARBA00048988"/>
    </source>
</evidence>
<dbReference type="Pfam" id="PF21196">
    <property type="entry name" value="PcrA_UvrD_tudor"/>
    <property type="match status" value="1"/>
</dbReference>
<evidence type="ECO:0000313" key="16">
    <source>
        <dbReference type="EMBL" id="MBO8432764.1"/>
    </source>
</evidence>
<dbReference type="InterPro" id="IPR013986">
    <property type="entry name" value="DExx_box_DNA_helicase_dom_sf"/>
</dbReference>
<evidence type="ECO:0000259" key="14">
    <source>
        <dbReference type="PROSITE" id="PS51198"/>
    </source>
</evidence>
<dbReference type="AlphaFoldDB" id="A0A9D9DWX4"/>
<dbReference type="InterPro" id="IPR014016">
    <property type="entry name" value="UvrD-like_ATP-bd"/>
</dbReference>
<evidence type="ECO:0000256" key="2">
    <source>
        <dbReference type="ARBA" id="ARBA00022741"/>
    </source>
</evidence>
<evidence type="ECO:0000256" key="12">
    <source>
        <dbReference type="PROSITE-ProRule" id="PRU00560"/>
    </source>
</evidence>
<dbReference type="Gene3D" id="3.40.50.300">
    <property type="entry name" value="P-loop containing nucleotide triphosphate hydrolases"/>
    <property type="match status" value="3"/>
</dbReference>
<feature type="compositionally biased region" description="Gly residues" evidence="13">
    <location>
        <begin position="732"/>
        <end position="749"/>
    </location>
</feature>
<keyword evidence="5 12" id="KW-0067">ATP-binding</keyword>
<comment type="caution">
    <text evidence="16">The sequence shown here is derived from an EMBL/GenBank/DDBJ whole genome shotgun (WGS) entry which is preliminary data.</text>
</comment>
<keyword evidence="2 12" id="KW-0547">Nucleotide-binding</keyword>
<keyword evidence="6" id="KW-0238">DNA-binding</keyword>
<dbReference type="GO" id="GO:0033202">
    <property type="term" value="C:DNA helicase complex"/>
    <property type="evidence" value="ECO:0007669"/>
    <property type="project" value="TreeGrafter"/>
</dbReference>
<evidence type="ECO:0000256" key="6">
    <source>
        <dbReference type="ARBA" id="ARBA00023125"/>
    </source>
</evidence>
<name>A0A9D9DWX4_9BACT</name>
<reference evidence="16" key="1">
    <citation type="submission" date="2020-10" db="EMBL/GenBank/DDBJ databases">
        <authorList>
            <person name="Gilroy R."/>
        </authorList>
    </citation>
    <scope>NUCLEOTIDE SEQUENCE</scope>
    <source>
        <strain evidence="16">2889</strain>
    </source>
</reference>
<evidence type="ECO:0000256" key="8">
    <source>
        <dbReference type="ARBA" id="ARBA00034617"/>
    </source>
</evidence>
<keyword evidence="3 12" id="KW-0378">Hydrolase</keyword>
<dbReference type="InterPro" id="IPR027417">
    <property type="entry name" value="P-loop_NTPase"/>
</dbReference>
<keyword evidence="7" id="KW-0413">Isomerase</keyword>
<evidence type="ECO:0000259" key="15">
    <source>
        <dbReference type="PROSITE" id="PS51217"/>
    </source>
</evidence>
<comment type="similarity">
    <text evidence="1">Belongs to the helicase family. UvrD subfamily.</text>
</comment>
<dbReference type="PANTHER" id="PTHR11070">
    <property type="entry name" value="UVRD / RECB / PCRA DNA HELICASE FAMILY MEMBER"/>
    <property type="match status" value="1"/>
</dbReference>
<evidence type="ECO:0000256" key="1">
    <source>
        <dbReference type="ARBA" id="ARBA00009922"/>
    </source>
</evidence>
<evidence type="ECO:0000256" key="7">
    <source>
        <dbReference type="ARBA" id="ARBA00023235"/>
    </source>
</evidence>
<feature type="binding site" evidence="12">
    <location>
        <begin position="26"/>
        <end position="33"/>
    </location>
    <ligand>
        <name>ATP</name>
        <dbReference type="ChEBI" id="CHEBI:30616"/>
    </ligand>
</feature>
<feature type="region of interest" description="Disordered" evidence="13">
    <location>
        <begin position="725"/>
        <end position="830"/>
    </location>
</feature>
<dbReference type="GO" id="GO:0005829">
    <property type="term" value="C:cytosol"/>
    <property type="evidence" value="ECO:0007669"/>
    <property type="project" value="TreeGrafter"/>
</dbReference>
<reference evidence="16" key="2">
    <citation type="journal article" date="2021" name="PeerJ">
        <title>Extensive microbial diversity within the chicken gut microbiome revealed by metagenomics and culture.</title>
        <authorList>
            <person name="Gilroy R."/>
            <person name="Ravi A."/>
            <person name="Getino M."/>
            <person name="Pursley I."/>
            <person name="Horton D.L."/>
            <person name="Alikhan N.F."/>
            <person name="Baker D."/>
            <person name="Gharbi K."/>
            <person name="Hall N."/>
            <person name="Watson M."/>
            <person name="Adriaenssens E.M."/>
            <person name="Foster-Nyarko E."/>
            <person name="Jarju S."/>
            <person name="Secka A."/>
            <person name="Antonio M."/>
            <person name="Oren A."/>
            <person name="Chaudhuri R.R."/>
            <person name="La Ragione R."/>
            <person name="Hildebrand F."/>
            <person name="Pallen M.J."/>
        </authorList>
    </citation>
    <scope>NUCLEOTIDE SEQUENCE</scope>
    <source>
        <strain evidence="16">2889</strain>
    </source>
</reference>
<accession>A0A9D9DWX4</accession>
<dbReference type="GO" id="GO:0003677">
    <property type="term" value="F:DNA binding"/>
    <property type="evidence" value="ECO:0007669"/>
    <property type="project" value="UniProtKB-KW"/>
</dbReference>